<proteinExistence type="inferred from homology"/>
<comment type="similarity">
    <text evidence="1 3">Belongs to the thiolase-like superfamily. Beta-ketoacyl-ACP synthases family.</text>
</comment>
<dbReference type="InterPro" id="IPR016039">
    <property type="entry name" value="Thiolase-like"/>
</dbReference>
<dbReference type="EMBL" id="AB283030">
    <property type="protein sequence ID" value="BAF50726.1"/>
    <property type="molecule type" value="Genomic_DNA"/>
</dbReference>
<dbReference type="GO" id="GO:0006633">
    <property type="term" value="P:fatty acid biosynthetic process"/>
    <property type="evidence" value="ECO:0007669"/>
    <property type="project" value="TreeGrafter"/>
</dbReference>
<evidence type="ECO:0000256" key="1">
    <source>
        <dbReference type="ARBA" id="ARBA00008467"/>
    </source>
</evidence>
<dbReference type="PANTHER" id="PTHR11712">
    <property type="entry name" value="POLYKETIDE SYNTHASE-RELATED"/>
    <property type="match status" value="1"/>
</dbReference>
<evidence type="ECO:0000259" key="4">
    <source>
        <dbReference type="PROSITE" id="PS52004"/>
    </source>
</evidence>
<name>A4PHM9_STRVG</name>
<dbReference type="SMART" id="SM00825">
    <property type="entry name" value="PKS_KS"/>
    <property type="match status" value="1"/>
</dbReference>
<dbReference type="SUPFAM" id="SSF53901">
    <property type="entry name" value="Thiolase-like"/>
    <property type="match status" value="2"/>
</dbReference>
<dbReference type="InterPro" id="IPR014030">
    <property type="entry name" value="Ketoacyl_synth_N"/>
</dbReference>
<evidence type="ECO:0000313" key="5">
    <source>
        <dbReference type="EMBL" id="BAF50726.1"/>
    </source>
</evidence>
<dbReference type="CDD" id="cd00834">
    <property type="entry name" value="KAS_I_II"/>
    <property type="match status" value="1"/>
</dbReference>
<evidence type="ECO:0000256" key="3">
    <source>
        <dbReference type="RuleBase" id="RU003694"/>
    </source>
</evidence>
<dbReference type="Pfam" id="PF02801">
    <property type="entry name" value="Ketoacyl-synt_C"/>
    <property type="match status" value="1"/>
</dbReference>
<protein>
    <submittedName>
        <fullName evidence="5">Alpha-ketoacyl-acyl carrier protein</fullName>
    </submittedName>
</protein>
<sequence length="446" mass="45453">MSDDAPEAPAQPVAVTAAAVLSPLGDRLDGFTANLLAGHSAVRMPSGDGTADGGPLPVAALDDFVLAAWAERHLAGNGETAALLRRVAGRAAMPARTAACVALRAVLDAGLEPGGAWGEETALLVAGSNLALAHQAATVLGHHSSPGRLRASYALTHLDVDVVGTVSEVTGVRGEGWTVGGASASGTIALIQGARMVASGWARRVLVVAPAAELSPVEAEAFRRTGAMAHEALRGTPERMCRPFDRARQGFVRGEAAAAVVLESAAAARSRGTEVLAEIAGHGQRLDARRGTEPDARGQAAAMRAALRSAGLTAQDVDYVNAHGTGSVLGDEVEAASLREVFGERPSLRINSTKPLTGHCLSAAGLVEAVAVIGQLRAGSVHPNPNLEHPVDPGLPLAGTRAERHPMRTALSNSFAFGGVNASVVLRLPGTARAAAAPIHPNPDHT</sequence>
<dbReference type="InterPro" id="IPR014031">
    <property type="entry name" value="Ketoacyl_synth_C"/>
</dbReference>
<dbReference type="InterPro" id="IPR000794">
    <property type="entry name" value="Beta-ketoacyl_synthase"/>
</dbReference>
<dbReference type="Gene3D" id="3.40.47.10">
    <property type="match status" value="2"/>
</dbReference>
<dbReference type="PANTHER" id="PTHR11712:SF336">
    <property type="entry name" value="3-OXOACYL-[ACYL-CARRIER-PROTEIN] SYNTHASE, MITOCHONDRIAL"/>
    <property type="match status" value="1"/>
</dbReference>
<dbReference type="Pfam" id="PF00109">
    <property type="entry name" value="ketoacyl-synt"/>
    <property type="match status" value="1"/>
</dbReference>
<feature type="domain" description="Ketosynthase family 3 (KS3)" evidence="4">
    <location>
        <begin position="10"/>
        <end position="428"/>
    </location>
</feature>
<dbReference type="RefSeq" id="WP_051763257.1">
    <property type="nucleotide sequence ID" value="NZ_CP107872.1"/>
</dbReference>
<dbReference type="AlphaFoldDB" id="A4PHM9"/>
<dbReference type="PROSITE" id="PS52004">
    <property type="entry name" value="KS3_2"/>
    <property type="match status" value="1"/>
</dbReference>
<gene>
    <name evidence="5" type="primary">virB</name>
</gene>
<keyword evidence="2 3" id="KW-0808">Transferase</keyword>
<accession>A4PHM9</accession>
<organism evidence="5">
    <name type="scientific">Streptomyces virginiae</name>
    <name type="common">Streptomyces cinnamonensis</name>
    <dbReference type="NCBI Taxonomy" id="1961"/>
    <lineage>
        <taxon>Bacteria</taxon>
        <taxon>Bacillati</taxon>
        <taxon>Actinomycetota</taxon>
        <taxon>Actinomycetes</taxon>
        <taxon>Kitasatosporales</taxon>
        <taxon>Streptomycetaceae</taxon>
        <taxon>Streptomyces</taxon>
    </lineage>
</organism>
<evidence type="ECO:0000256" key="2">
    <source>
        <dbReference type="ARBA" id="ARBA00022679"/>
    </source>
</evidence>
<dbReference type="InterPro" id="IPR020841">
    <property type="entry name" value="PKS_Beta-ketoAc_synthase_dom"/>
</dbReference>
<reference evidence="5" key="1">
    <citation type="journal article" date="2007" name="Gene">
        <title>Characterization of biosynthetic gene cluster for the production of virginiamycin M, a streptogramin type A antibiotic, in Streptomyces virginiae.</title>
        <authorList>
            <person name="Pulsawat N."/>
            <person name="Kitani S."/>
            <person name="Nihira T."/>
        </authorList>
    </citation>
    <scope>NUCLEOTIDE SEQUENCE</scope>
</reference>
<dbReference type="GO" id="GO:0004315">
    <property type="term" value="F:3-oxoacyl-[acyl-carrier-protein] synthase activity"/>
    <property type="evidence" value="ECO:0007669"/>
    <property type="project" value="TreeGrafter"/>
</dbReference>
<dbReference type="GO" id="GO:0005829">
    <property type="term" value="C:cytosol"/>
    <property type="evidence" value="ECO:0007669"/>
    <property type="project" value="TreeGrafter"/>
</dbReference>